<evidence type="ECO:0000313" key="1">
    <source>
        <dbReference type="EMBL" id="THW55795.1"/>
    </source>
</evidence>
<sequence>MPGLFESSATCFSCRDYADSTRIQLVRQSCRLHIIDIIIIMSEGVVENTMTKAEPFVNPPLPTAVDQHESNTRYSVSDEERAYKPNMILLRTRGTPIAQVLPSDFELVYKYPGKDSNNGVTLKIENTVPLKIQSYDFQFEEEVVRFMAIWTWTRDTRKSIDQVVRLSGDEWHETFFRIYASLVSEGNFSTLITSSLKSCIIEWLRQEMAQSSDPRELLDTVYKFYRYHPRPDHRNELDMVFATIYIHRETDHNEWEESGLISRMTDIFTTRLLRDAWIRGDWSRIPKDPLTLPLKQCCGRFHFDRRPEECRERRNLVRTVIPEKFFYFRLL</sequence>
<name>A0A4S8YY09_AURPU</name>
<evidence type="ECO:0000313" key="2">
    <source>
        <dbReference type="Proteomes" id="UP000310421"/>
    </source>
</evidence>
<dbReference type="AlphaFoldDB" id="A0A4S8YY09"/>
<accession>A0A4S8YY09</accession>
<reference evidence="1 2" key="1">
    <citation type="submission" date="2018-10" db="EMBL/GenBank/DDBJ databases">
        <title>Fifty Aureobasidium pullulans genomes reveal a recombining polyextremotolerant generalist.</title>
        <authorList>
            <person name="Gostincar C."/>
            <person name="Turk M."/>
            <person name="Zajc J."/>
            <person name="Gunde-Cimerman N."/>
        </authorList>
    </citation>
    <scope>NUCLEOTIDE SEQUENCE [LARGE SCALE GENOMIC DNA]</scope>
    <source>
        <strain evidence="1 2">EXF-10751</strain>
    </source>
</reference>
<dbReference type="Proteomes" id="UP000310421">
    <property type="component" value="Unassembled WGS sequence"/>
</dbReference>
<protein>
    <submittedName>
        <fullName evidence="1">Uncharacterized protein</fullName>
    </submittedName>
</protein>
<proteinExistence type="predicted"/>
<comment type="caution">
    <text evidence="1">The sequence shown here is derived from an EMBL/GenBank/DDBJ whole genome shotgun (WGS) entry which is preliminary data.</text>
</comment>
<dbReference type="EMBL" id="QZAN01000175">
    <property type="protein sequence ID" value="THW55795.1"/>
    <property type="molecule type" value="Genomic_DNA"/>
</dbReference>
<organism evidence="1 2">
    <name type="scientific">Aureobasidium pullulans</name>
    <name type="common">Black yeast</name>
    <name type="synonym">Pullularia pullulans</name>
    <dbReference type="NCBI Taxonomy" id="5580"/>
    <lineage>
        <taxon>Eukaryota</taxon>
        <taxon>Fungi</taxon>
        <taxon>Dikarya</taxon>
        <taxon>Ascomycota</taxon>
        <taxon>Pezizomycotina</taxon>
        <taxon>Dothideomycetes</taxon>
        <taxon>Dothideomycetidae</taxon>
        <taxon>Dothideales</taxon>
        <taxon>Saccotheciaceae</taxon>
        <taxon>Aureobasidium</taxon>
    </lineage>
</organism>
<gene>
    <name evidence="1" type="ORF">D6D20_09211</name>
</gene>